<dbReference type="OrthoDB" id="9802683at2"/>
<dbReference type="GO" id="GO:0006508">
    <property type="term" value="P:proteolysis"/>
    <property type="evidence" value="ECO:0007669"/>
    <property type="project" value="UniProtKB-KW"/>
</dbReference>
<dbReference type="Gene3D" id="1.10.390.20">
    <property type="match status" value="1"/>
</dbReference>
<dbReference type="Gene3D" id="3.40.30.160">
    <property type="entry name" value="Collagenase ColT, N-terminal domain"/>
    <property type="match status" value="1"/>
</dbReference>
<evidence type="ECO:0000256" key="8">
    <source>
        <dbReference type="ARBA" id="ARBA00022833"/>
    </source>
</evidence>
<name>A0A545UEP4_9GAMM</name>
<dbReference type="RefSeq" id="WP_142893608.1">
    <property type="nucleotide sequence ID" value="NZ_ML660163.1"/>
</dbReference>
<reference evidence="12 13" key="1">
    <citation type="submission" date="2019-07" db="EMBL/GenBank/DDBJ databases">
        <title>Draft genome for Aliikangiella sp. M105.</title>
        <authorList>
            <person name="Wang G."/>
        </authorList>
    </citation>
    <scope>NUCLEOTIDE SEQUENCE [LARGE SCALE GENOMIC DNA]</scope>
    <source>
        <strain evidence="12 13">M105</strain>
    </source>
</reference>
<sequence>MVIKSSFAARPKILSRHRLFRLFSLLIPILGLAACAHKNPLTQDLLDNQKETWSLNFEHDAPNRLSEVINHIGVLNSTQSDSQQLNDLLYYLRSYYYFAADIELTEQQQENLDKVLLGIAESSAFYQTDEQALRLQENYLVALYLYFSDKKMHSRIANHRKHLIKILDQFTQPDTTKPTEQKKFTLWESLRSIAFLAYEARRNQPVKDALVSDRQLADSLLKFTKSQAANNWQFQHGVWATAYVQVISNDEDGDYIDQQMMALIDNADFLSEQDKKFVFSNRYLVNSFRVTDDCEQTFKGRCEIATIDHALPINHRCSDSLFIRANQMTAKELADSCDKLTSQESFFHELLATENKPTSDDLNDSLRVVIFDNYSQYNQHGQLLFNINTNNGGMYIEGDPSKKGNQATFYSFEAFWDRPEFSVWNLNHEYVHYLDGRFVKYGRFGHFPSKLVWWSEGLAEYVSKGSDNQRAFKLLDENPKQDWPTLATIFATKYSDGLELTYRWSYLAIRYLAEFDRENLQQLANALKNNDFKTYETLLGTLAERHQGNYVSWLNGHLAAYQPEDKVKRTKPRKLYRYLYRDYLMPEEIRYSEQHRHVD</sequence>
<keyword evidence="4" id="KW-0645">Protease</keyword>
<keyword evidence="9" id="KW-0482">Metalloprotease</keyword>
<evidence type="ECO:0000313" key="13">
    <source>
        <dbReference type="Proteomes" id="UP000315439"/>
    </source>
</evidence>
<evidence type="ECO:0000256" key="2">
    <source>
        <dbReference type="ARBA" id="ARBA00004613"/>
    </source>
</evidence>
<keyword evidence="6 11" id="KW-0732">Signal</keyword>
<feature type="signal peptide" evidence="11">
    <location>
        <begin position="1"/>
        <end position="33"/>
    </location>
</feature>
<dbReference type="PANTHER" id="PTHR13062:SF9">
    <property type="entry name" value="MICROBIAL COLLAGENASE"/>
    <property type="match status" value="1"/>
</dbReference>
<feature type="active site" evidence="10">
    <location>
        <position position="429"/>
    </location>
</feature>
<evidence type="ECO:0000256" key="9">
    <source>
        <dbReference type="ARBA" id="ARBA00023049"/>
    </source>
</evidence>
<keyword evidence="7" id="KW-0378">Hydrolase</keyword>
<evidence type="ECO:0000256" key="11">
    <source>
        <dbReference type="SAM" id="SignalP"/>
    </source>
</evidence>
<keyword evidence="3" id="KW-0964">Secreted</keyword>
<keyword evidence="8" id="KW-0862">Zinc</keyword>
<dbReference type="PANTHER" id="PTHR13062">
    <property type="entry name" value="COLLAGENASE"/>
    <property type="match status" value="1"/>
</dbReference>
<evidence type="ECO:0000256" key="10">
    <source>
        <dbReference type="PIRSR" id="PIRSR602169-1"/>
    </source>
</evidence>
<evidence type="ECO:0000256" key="5">
    <source>
        <dbReference type="ARBA" id="ARBA00022723"/>
    </source>
</evidence>
<proteinExistence type="predicted"/>
<evidence type="ECO:0000256" key="1">
    <source>
        <dbReference type="ARBA" id="ARBA00001947"/>
    </source>
</evidence>
<feature type="chain" id="PRO_5021716031" evidence="11">
    <location>
        <begin position="34"/>
        <end position="599"/>
    </location>
</feature>
<comment type="caution">
    <text evidence="12">The sequence shown here is derived from an EMBL/GenBank/DDBJ whole genome shotgun (WGS) entry which is preliminary data.</text>
</comment>
<dbReference type="GO" id="GO:0005576">
    <property type="term" value="C:extracellular region"/>
    <property type="evidence" value="ECO:0007669"/>
    <property type="project" value="UniProtKB-SubCell"/>
</dbReference>
<protein>
    <submittedName>
        <fullName evidence="12">Collagenase</fullName>
    </submittedName>
</protein>
<dbReference type="EMBL" id="VIKS01000006">
    <property type="protein sequence ID" value="TQV87947.1"/>
    <property type="molecule type" value="Genomic_DNA"/>
</dbReference>
<comment type="cofactor">
    <cofactor evidence="1">
        <name>Zn(2+)</name>
        <dbReference type="ChEBI" id="CHEBI:29105"/>
    </cofactor>
</comment>
<evidence type="ECO:0000256" key="6">
    <source>
        <dbReference type="ARBA" id="ARBA00022729"/>
    </source>
</evidence>
<evidence type="ECO:0000313" key="12">
    <source>
        <dbReference type="EMBL" id="TQV87947.1"/>
    </source>
</evidence>
<dbReference type="PROSITE" id="PS51257">
    <property type="entry name" value="PROKAR_LIPOPROTEIN"/>
    <property type="match status" value="1"/>
</dbReference>
<keyword evidence="5" id="KW-0479">Metal-binding</keyword>
<evidence type="ECO:0000256" key="7">
    <source>
        <dbReference type="ARBA" id="ARBA00022801"/>
    </source>
</evidence>
<evidence type="ECO:0000256" key="4">
    <source>
        <dbReference type="ARBA" id="ARBA00022670"/>
    </source>
</evidence>
<dbReference type="GO" id="GO:0004222">
    <property type="term" value="F:metalloendopeptidase activity"/>
    <property type="evidence" value="ECO:0007669"/>
    <property type="project" value="InterPro"/>
</dbReference>
<dbReference type="InterPro" id="IPR002169">
    <property type="entry name" value="Peptidase_M9A/M9B"/>
</dbReference>
<keyword evidence="13" id="KW-1185">Reference proteome</keyword>
<evidence type="ECO:0000256" key="3">
    <source>
        <dbReference type="ARBA" id="ARBA00022525"/>
    </source>
</evidence>
<comment type="subcellular location">
    <subcellularLocation>
        <location evidence="2">Secreted</location>
    </subcellularLocation>
</comment>
<dbReference type="Proteomes" id="UP000315439">
    <property type="component" value="Unassembled WGS sequence"/>
</dbReference>
<dbReference type="Pfam" id="PF01752">
    <property type="entry name" value="Peptidase_M9"/>
    <property type="match status" value="1"/>
</dbReference>
<organism evidence="12 13">
    <name type="scientific">Aliikangiella coralliicola</name>
    <dbReference type="NCBI Taxonomy" id="2592383"/>
    <lineage>
        <taxon>Bacteria</taxon>
        <taxon>Pseudomonadati</taxon>
        <taxon>Pseudomonadota</taxon>
        <taxon>Gammaproteobacteria</taxon>
        <taxon>Oceanospirillales</taxon>
        <taxon>Pleioneaceae</taxon>
        <taxon>Aliikangiella</taxon>
    </lineage>
</organism>
<dbReference type="PRINTS" id="PR00931">
    <property type="entry name" value="MICOLLPTASE"/>
</dbReference>
<dbReference type="GO" id="GO:0008270">
    <property type="term" value="F:zinc ion binding"/>
    <property type="evidence" value="ECO:0007669"/>
    <property type="project" value="InterPro"/>
</dbReference>
<dbReference type="AlphaFoldDB" id="A0A545UEP4"/>
<accession>A0A545UEP4</accession>
<gene>
    <name evidence="12" type="ORF">FLL46_11250</name>
</gene>